<feature type="transmembrane region" description="Helical" evidence="5">
    <location>
        <begin position="322"/>
        <end position="342"/>
    </location>
</feature>
<feature type="transmembrane region" description="Helical" evidence="5">
    <location>
        <begin position="198"/>
        <end position="219"/>
    </location>
</feature>
<dbReference type="GeneID" id="62207419"/>
<evidence type="ECO:0000256" key="6">
    <source>
        <dbReference type="SAM" id="SignalP"/>
    </source>
</evidence>
<evidence type="ECO:0000256" key="3">
    <source>
        <dbReference type="ARBA" id="ARBA00022989"/>
    </source>
</evidence>
<proteinExistence type="predicted"/>
<feature type="transmembrane region" description="Helical" evidence="5">
    <location>
        <begin position="75"/>
        <end position="93"/>
    </location>
</feature>
<keyword evidence="2 5" id="KW-0812">Transmembrane</keyword>
<dbReference type="EMBL" id="JAAABM010000015">
    <property type="protein sequence ID" value="KAF7672693.1"/>
    <property type="molecule type" value="Genomic_DNA"/>
</dbReference>
<evidence type="ECO:0000256" key="2">
    <source>
        <dbReference type="ARBA" id="ARBA00022692"/>
    </source>
</evidence>
<dbReference type="Proteomes" id="UP000596902">
    <property type="component" value="Unassembled WGS sequence"/>
</dbReference>
<protein>
    <recommendedName>
        <fullName evidence="9">Major facilitator superfamily (MFS) profile domain-containing protein</fullName>
    </recommendedName>
</protein>
<comment type="subcellular location">
    <subcellularLocation>
        <location evidence="1">Membrane</location>
        <topology evidence="1">Multi-pass membrane protein</topology>
    </subcellularLocation>
</comment>
<dbReference type="GO" id="GO:0022857">
    <property type="term" value="F:transmembrane transporter activity"/>
    <property type="evidence" value="ECO:0007669"/>
    <property type="project" value="InterPro"/>
</dbReference>
<dbReference type="GO" id="GO:0016020">
    <property type="term" value="C:membrane"/>
    <property type="evidence" value="ECO:0007669"/>
    <property type="project" value="UniProtKB-SubCell"/>
</dbReference>
<evidence type="ECO:0000256" key="5">
    <source>
        <dbReference type="SAM" id="Phobius"/>
    </source>
</evidence>
<name>A0A8H7EBR8_9PLEO</name>
<feature type="transmembrane region" description="Helical" evidence="5">
    <location>
        <begin position="385"/>
        <end position="405"/>
    </location>
</feature>
<keyword evidence="6" id="KW-0732">Signal</keyword>
<sequence>MYASKHQTALACCLLLVIESSAQALFKAPFLRIVELDLCRSYHLQLSPGSLLSDDLSEEDCKAIAIQRDLAMINAYNVAMSSIIEIMTAFPYASLCARFSRRRILAANIVGTVTASTYTICICYYHQIFNIRLILCQSLWRLFGGGDSVLLSIANALIAESLPATHLSKVLFLLNALRLIVNAIGQMVGARLMQENLWAPALTGVTMYCLAIPVLCWIVDPQDHTRRLKLSDDASDETTDLLLAGVSARTKERNGSPMRLRMWTPMTRAVWRTSELFREPATAMALAIVFLNELGHGVNSIVQQWSSRSFGWTLAHTNYFVAGQRLVAAATLVGFSWAFHGLQKVGIASARLDIGLVNVCQWLTLVGMLTAAMSCLSGVEGTRVVVFVCAVLIYMMGWGMTGALQSSMTRSIPRAQVTMLYTGLNVADRMAGIVSGPMFAGLMTAGFQEGGRWTYLPFWVSVGLFVVVAVLTRHVTSWLSKGIRNADEQTRVAE</sequence>
<evidence type="ECO:0008006" key="9">
    <source>
        <dbReference type="Google" id="ProtNLM"/>
    </source>
</evidence>
<evidence type="ECO:0000256" key="4">
    <source>
        <dbReference type="ARBA" id="ARBA00023136"/>
    </source>
</evidence>
<feature type="chain" id="PRO_5034705702" description="Major facilitator superfamily (MFS) profile domain-containing protein" evidence="6">
    <location>
        <begin position="25"/>
        <end position="494"/>
    </location>
</feature>
<evidence type="ECO:0000256" key="1">
    <source>
        <dbReference type="ARBA" id="ARBA00004141"/>
    </source>
</evidence>
<gene>
    <name evidence="7" type="ORF">GT037_009194</name>
</gene>
<feature type="transmembrane region" description="Helical" evidence="5">
    <location>
        <begin position="139"/>
        <end position="158"/>
    </location>
</feature>
<feature type="transmembrane region" description="Helical" evidence="5">
    <location>
        <begin position="105"/>
        <end position="127"/>
    </location>
</feature>
<evidence type="ECO:0000313" key="8">
    <source>
        <dbReference type="Proteomes" id="UP000596902"/>
    </source>
</evidence>
<feature type="signal peptide" evidence="6">
    <location>
        <begin position="1"/>
        <end position="24"/>
    </location>
</feature>
<accession>A0A8H7EBR8</accession>
<dbReference type="AlphaFoldDB" id="A0A8H7EBR8"/>
<keyword evidence="8" id="KW-1185">Reference proteome</keyword>
<evidence type="ECO:0000313" key="7">
    <source>
        <dbReference type="EMBL" id="KAF7672693.1"/>
    </source>
</evidence>
<feature type="transmembrane region" description="Helical" evidence="5">
    <location>
        <begin position="354"/>
        <end position="379"/>
    </location>
</feature>
<dbReference type="InterPro" id="IPR036259">
    <property type="entry name" value="MFS_trans_sf"/>
</dbReference>
<keyword evidence="3 5" id="KW-1133">Transmembrane helix</keyword>
<reference evidence="7" key="1">
    <citation type="submission" date="2020-01" db="EMBL/GenBank/DDBJ databases">
        <authorList>
            <person name="Feng Z.H.Z."/>
        </authorList>
    </citation>
    <scope>NUCLEOTIDE SEQUENCE</scope>
    <source>
        <strain evidence="7">CBS107.38</strain>
    </source>
</reference>
<dbReference type="PANTHER" id="PTHR23507:SF1">
    <property type="entry name" value="FI18259P1-RELATED"/>
    <property type="match status" value="1"/>
</dbReference>
<dbReference type="PANTHER" id="PTHR23507">
    <property type="entry name" value="ZGC:174356"/>
    <property type="match status" value="1"/>
</dbReference>
<dbReference type="Gene3D" id="1.20.1250.20">
    <property type="entry name" value="MFS general substrate transporter like domains"/>
    <property type="match status" value="1"/>
</dbReference>
<keyword evidence="4 5" id="KW-0472">Membrane</keyword>
<dbReference type="Pfam" id="PF07690">
    <property type="entry name" value="MFS_1"/>
    <property type="match status" value="1"/>
</dbReference>
<feature type="transmembrane region" description="Helical" evidence="5">
    <location>
        <begin position="453"/>
        <end position="471"/>
    </location>
</feature>
<reference evidence="7" key="2">
    <citation type="submission" date="2020-08" db="EMBL/GenBank/DDBJ databases">
        <title>Draft Genome Sequence of Cumin Blight Pathogen Alternaria burnsii.</title>
        <authorList>
            <person name="Feng Z."/>
        </authorList>
    </citation>
    <scope>NUCLEOTIDE SEQUENCE</scope>
    <source>
        <strain evidence="7">CBS107.38</strain>
    </source>
</reference>
<comment type="caution">
    <text evidence="7">The sequence shown here is derived from an EMBL/GenBank/DDBJ whole genome shotgun (WGS) entry which is preliminary data.</text>
</comment>
<dbReference type="InterPro" id="IPR011701">
    <property type="entry name" value="MFS"/>
</dbReference>
<dbReference type="RefSeq" id="XP_038783043.1">
    <property type="nucleotide sequence ID" value="XM_038934241.1"/>
</dbReference>
<organism evidence="7 8">
    <name type="scientific">Alternaria burnsii</name>
    <dbReference type="NCBI Taxonomy" id="1187904"/>
    <lineage>
        <taxon>Eukaryota</taxon>
        <taxon>Fungi</taxon>
        <taxon>Dikarya</taxon>
        <taxon>Ascomycota</taxon>
        <taxon>Pezizomycotina</taxon>
        <taxon>Dothideomycetes</taxon>
        <taxon>Pleosporomycetidae</taxon>
        <taxon>Pleosporales</taxon>
        <taxon>Pleosporineae</taxon>
        <taxon>Pleosporaceae</taxon>
        <taxon>Alternaria</taxon>
        <taxon>Alternaria sect. Alternaria</taxon>
    </lineage>
</organism>
<dbReference type="SUPFAM" id="SSF103473">
    <property type="entry name" value="MFS general substrate transporter"/>
    <property type="match status" value="1"/>
</dbReference>